<keyword evidence="2" id="KW-0479">Metal-binding</keyword>
<dbReference type="CDD" id="cd15554">
    <property type="entry name" value="PHD_PHF2_like"/>
    <property type="match status" value="1"/>
</dbReference>
<evidence type="ECO:0000259" key="15">
    <source>
        <dbReference type="PROSITE" id="PS51184"/>
    </source>
</evidence>
<feature type="region of interest" description="Disordered" evidence="13">
    <location>
        <begin position="626"/>
        <end position="645"/>
    </location>
</feature>
<dbReference type="Pfam" id="PF00628">
    <property type="entry name" value="PHD"/>
    <property type="match status" value="1"/>
</dbReference>
<evidence type="ECO:0000256" key="13">
    <source>
        <dbReference type="SAM" id="MobiDB-lite"/>
    </source>
</evidence>
<keyword evidence="10" id="KW-0804">Transcription</keyword>
<dbReference type="PROSITE" id="PS51184">
    <property type="entry name" value="JMJC"/>
    <property type="match status" value="1"/>
</dbReference>
<evidence type="ECO:0000256" key="10">
    <source>
        <dbReference type="ARBA" id="ARBA00023163"/>
    </source>
</evidence>
<evidence type="ECO:0000256" key="3">
    <source>
        <dbReference type="ARBA" id="ARBA00022771"/>
    </source>
</evidence>
<feature type="domain" description="PHD-type" evidence="14">
    <location>
        <begin position="7"/>
        <end position="58"/>
    </location>
</feature>
<dbReference type="Gene3D" id="1.20.58.1360">
    <property type="match status" value="1"/>
</dbReference>
<keyword evidence="3 12" id="KW-0863">Zinc-finger</keyword>
<dbReference type="PROSITE" id="PS50016">
    <property type="entry name" value="ZF_PHD_2"/>
    <property type="match status" value="1"/>
</dbReference>
<feature type="region of interest" description="Disordered" evidence="13">
    <location>
        <begin position="797"/>
        <end position="840"/>
    </location>
</feature>
<accession>A0A8J2MP34</accession>
<keyword evidence="5" id="KW-0156">Chromatin regulator</keyword>
<evidence type="ECO:0000313" key="16">
    <source>
        <dbReference type="EMBL" id="CAG5101332.1"/>
    </source>
</evidence>
<dbReference type="InterPro" id="IPR019786">
    <property type="entry name" value="Zinc_finger_PHD-type_CS"/>
</dbReference>
<dbReference type="GO" id="GO:0051213">
    <property type="term" value="F:dioxygenase activity"/>
    <property type="evidence" value="ECO:0007669"/>
    <property type="project" value="UniProtKB-KW"/>
</dbReference>
<dbReference type="Pfam" id="PF17811">
    <property type="entry name" value="JHD"/>
    <property type="match status" value="1"/>
</dbReference>
<dbReference type="GO" id="GO:0006325">
    <property type="term" value="P:chromatin organization"/>
    <property type="evidence" value="ECO:0007669"/>
    <property type="project" value="UniProtKB-KW"/>
</dbReference>
<feature type="region of interest" description="Disordered" evidence="13">
    <location>
        <begin position="726"/>
        <end position="751"/>
    </location>
</feature>
<dbReference type="InterPro" id="IPR041070">
    <property type="entry name" value="JHD"/>
</dbReference>
<dbReference type="InterPro" id="IPR001965">
    <property type="entry name" value="Znf_PHD"/>
</dbReference>
<evidence type="ECO:0000313" key="17">
    <source>
        <dbReference type="Proteomes" id="UP000786811"/>
    </source>
</evidence>
<evidence type="ECO:0000256" key="11">
    <source>
        <dbReference type="ARBA" id="ARBA00023242"/>
    </source>
</evidence>
<dbReference type="Proteomes" id="UP000786811">
    <property type="component" value="Unassembled WGS sequence"/>
</dbReference>
<comment type="subcellular location">
    <subcellularLocation>
        <location evidence="1">Nucleus</location>
    </subcellularLocation>
</comment>
<dbReference type="SUPFAM" id="SSF51197">
    <property type="entry name" value="Clavaminate synthase-like"/>
    <property type="match status" value="1"/>
</dbReference>
<keyword evidence="4" id="KW-0862">Zinc</keyword>
<keyword evidence="17" id="KW-1185">Reference proteome</keyword>
<protein>
    <submittedName>
        <fullName evidence="16">Similar to Kdm7a: Lysine-specific demethylase 7A (Mus musculus)</fullName>
    </submittedName>
</protein>
<proteinExistence type="predicted"/>
<feature type="compositionally biased region" description="Basic and acidic residues" evidence="13">
    <location>
        <begin position="808"/>
        <end position="822"/>
    </location>
</feature>
<feature type="compositionally biased region" description="Basic residues" evidence="13">
    <location>
        <begin position="828"/>
        <end position="840"/>
    </location>
</feature>
<evidence type="ECO:0000256" key="2">
    <source>
        <dbReference type="ARBA" id="ARBA00022723"/>
    </source>
</evidence>
<evidence type="ECO:0000256" key="8">
    <source>
        <dbReference type="ARBA" id="ARBA00023004"/>
    </source>
</evidence>
<evidence type="ECO:0000256" key="5">
    <source>
        <dbReference type="ARBA" id="ARBA00022853"/>
    </source>
</evidence>
<dbReference type="InterPro" id="IPR050690">
    <property type="entry name" value="JHDM1_Histone_Demethylase"/>
</dbReference>
<evidence type="ECO:0000256" key="12">
    <source>
        <dbReference type="PROSITE-ProRule" id="PRU00146"/>
    </source>
</evidence>
<dbReference type="InterPro" id="IPR019787">
    <property type="entry name" value="Znf_PHD-finger"/>
</dbReference>
<keyword evidence="9" id="KW-0805">Transcription regulation</keyword>
<feature type="region of interest" description="Disordered" evidence="13">
    <location>
        <begin position="690"/>
        <end position="710"/>
    </location>
</feature>
<evidence type="ECO:0000256" key="7">
    <source>
        <dbReference type="ARBA" id="ARBA00023002"/>
    </source>
</evidence>
<dbReference type="SUPFAM" id="SSF57903">
    <property type="entry name" value="FYVE/PHD zinc finger"/>
    <property type="match status" value="1"/>
</dbReference>
<dbReference type="GO" id="GO:0008270">
    <property type="term" value="F:zinc ion binding"/>
    <property type="evidence" value="ECO:0007669"/>
    <property type="project" value="UniProtKB-KW"/>
</dbReference>
<evidence type="ECO:0000256" key="1">
    <source>
        <dbReference type="ARBA" id="ARBA00004123"/>
    </source>
</evidence>
<keyword evidence="6" id="KW-0223">Dioxygenase</keyword>
<sequence>MMTDETMTYCLCGQTYNPDQFMIQCDVCKKWYHGECIGIKEYAATELDKFHCPECECVHGPSLPKLRMNNHRHEYTDVNAESKPVQTGTFVFIHELKSRHFPKADEVVKHVRGQQLTLQYLQTTGFEVPIIVDNKEGLDMTLPPPTFTVHDVEKFIGGDRDIDVIDVTKQNNMKMSLRDFVEYYTNPHRTRVLNVISLEFTDTGLAPMIEAPIVARKLDWVNSVWPRDMPETSLLKRPEVQKYCLMSVKDSFTDFHIDFGGTSVWYHVLRGEKVFYLIRPTPANLQLYQQWMSSSTQSETFFGDQVDTCYKCVLKQGQTMMIPTGWIHAVLTPVDSLVFGGNFIHSLNIPMQIQIYELERKVKTPQKFQYPGFETINWFAAKRLLKELKELNREDKKCPSYFLQGVKALLAILKQWNTDKDYSTISRGQIPPSVNSPKLLKELSKEIRHAERFLLALNPPKPERESKRKKRKPINKDFINFDVADKLSENAFKATLSGKTKTENSPTKNPSPIKSCLKLTLPKSASYPFNKSVCSDIIESKVASNAVIRKRAKNQQGKQSPTVIRFKLGDNEVVRSTSDKGNVFGNFAIDPTIETPKEFTWKQSSIYDFHDGSNESDCGKFTIDEGPKRKKSCKNNANKKTKKAANNTANAVDDDLLGEVPKNGIEELLKASVYTLSSTGNRIEPSVPTSILQNQLTNPPPVGSDRSSPSTREAIAGMLSFSEQCYSTESGSSKKSDKSSRKVEYDDEDDQSIENIDKVHQDEDFIYPALDASDDDEYIFKPRGKRRVDEAWNPKARVGPLLPKTNRPAREGAKKTSVEKGLEAAAAKRAKHPNQKSSPKRVYNKLKKRPAPNGIIPTSSAKLEEPIAEPVQVTSGFTSILTSPNRLKDVKAKLAAPVPVERKPRKGMKTAKQRLGKILKLHKMMH</sequence>
<evidence type="ECO:0000256" key="4">
    <source>
        <dbReference type="ARBA" id="ARBA00022833"/>
    </source>
</evidence>
<organism evidence="16 17">
    <name type="scientific">Cotesia congregata</name>
    <name type="common">Parasitoid wasp</name>
    <name type="synonym">Apanteles congregatus</name>
    <dbReference type="NCBI Taxonomy" id="51543"/>
    <lineage>
        <taxon>Eukaryota</taxon>
        <taxon>Metazoa</taxon>
        <taxon>Ecdysozoa</taxon>
        <taxon>Arthropoda</taxon>
        <taxon>Hexapoda</taxon>
        <taxon>Insecta</taxon>
        <taxon>Pterygota</taxon>
        <taxon>Neoptera</taxon>
        <taxon>Endopterygota</taxon>
        <taxon>Hymenoptera</taxon>
        <taxon>Apocrita</taxon>
        <taxon>Ichneumonoidea</taxon>
        <taxon>Braconidae</taxon>
        <taxon>Microgastrinae</taxon>
        <taxon>Cotesia</taxon>
    </lineage>
</organism>
<dbReference type="EMBL" id="CAJNRD030001122">
    <property type="protein sequence ID" value="CAG5101332.1"/>
    <property type="molecule type" value="Genomic_DNA"/>
</dbReference>
<dbReference type="SMART" id="SM00249">
    <property type="entry name" value="PHD"/>
    <property type="match status" value="1"/>
</dbReference>
<dbReference type="OrthoDB" id="5876800at2759"/>
<dbReference type="Gene3D" id="2.60.120.650">
    <property type="entry name" value="Cupin"/>
    <property type="match status" value="1"/>
</dbReference>
<evidence type="ECO:0000256" key="9">
    <source>
        <dbReference type="ARBA" id="ARBA00023015"/>
    </source>
</evidence>
<evidence type="ECO:0000259" key="14">
    <source>
        <dbReference type="PROSITE" id="PS50016"/>
    </source>
</evidence>
<comment type="caution">
    <text evidence="16">The sequence shown here is derived from an EMBL/GenBank/DDBJ whole genome shotgun (WGS) entry which is preliminary data.</text>
</comment>
<dbReference type="InterPro" id="IPR003347">
    <property type="entry name" value="JmjC_dom"/>
</dbReference>
<keyword evidence="8" id="KW-0408">Iron</keyword>
<dbReference type="Pfam" id="PF02373">
    <property type="entry name" value="JmjC"/>
    <property type="match status" value="1"/>
</dbReference>
<feature type="compositionally biased region" description="Basic residues" evidence="13">
    <location>
        <begin position="628"/>
        <end position="643"/>
    </location>
</feature>
<dbReference type="SMART" id="SM00558">
    <property type="entry name" value="JmjC"/>
    <property type="match status" value="1"/>
</dbReference>
<dbReference type="PANTHER" id="PTHR23123">
    <property type="entry name" value="PHD/F-BOX CONTAINING PROTEIN"/>
    <property type="match status" value="1"/>
</dbReference>
<reference evidence="16" key="1">
    <citation type="submission" date="2021-04" db="EMBL/GenBank/DDBJ databases">
        <authorList>
            <person name="Chebbi M.A.C M."/>
        </authorList>
    </citation>
    <scope>NUCLEOTIDE SEQUENCE</scope>
</reference>
<feature type="domain" description="JmjC" evidence="15">
    <location>
        <begin position="200"/>
        <end position="360"/>
    </location>
</feature>
<dbReference type="PROSITE" id="PS01359">
    <property type="entry name" value="ZF_PHD_1"/>
    <property type="match status" value="1"/>
</dbReference>
<evidence type="ECO:0000256" key="6">
    <source>
        <dbReference type="ARBA" id="ARBA00022964"/>
    </source>
</evidence>
<gene>
    <name evidence="16" type="ORF">HICCMSTLAB_LOCUS10405</name>
</gene>
<dbReference type="InterPro" id="IPR011011">
    <property type="entry name" value="Znf_FYVE_PHD"/>
</dbReference>
<keyword evidence="7" id="KW-0560">Oxidoreductase</keyword>
<name>A0A8J2MP34_COTCN</name>
<keyword evidence="11" id="KW-0539">Nucleus</keyword>
<dbReference type="AlphaFoldDB" id="A0A8J2MP34"/>
<dbReference type="GO" id="GO:0005634">
    <property type="term" value="C:nucleus"/>
    <property type="evidence" value="ECO:0007669"/>
    <property type="project" value="UniProtKB-SubCell"/>
</dbReference>
<feature type="compositionally biased region" description="Basic and acidic residues" evidence="13">
    <location>
        <begin position="732"/>
        <end position="744"/>
    </location>
</feature>